<keyword evidence="3" id="KW-0333">Golgi apparatus</keyword>
<dbReference type="GO" id="GO:0008107">
    <property type="term" value="F:galactoside 2-alpha-L-fucosyltransferase activity"/>
    <property type="evidence" value="ECO:0007669"/>
    <property type="project" value="InterPro"/>
</dbReference>
<evidence type="ECO:0000256" key="1">
    <source>
        <dbReference type="ARBA" id="ARBA00022676"/>
    </source>
</evidence>
<feature type="transmembrane region" description="Helical" evidence="3">
    <location>
        <begin position="7"/>
        <end position="28"/>
    </location>
</feature>
<evidence type="ECO:0000256" key="2">
    <source>
        <dbReference type="ARBA" id="ARBA00022679"/>
    </source>
</evidence>
<evidence type="ECO:0000256" key="3">
    <source>
        <dbReference type="RuleBase" id="RU363129"/>
    </source>
</evidence>
<comment type="similarity">
    <text evidence="3">Belongs to the glycosyltransferase 11 family.</text>
</comment>
<keyword evidence="3" id="KW-0735">Signal-anchor</keyword>
<keyword evidence="3" id="KW-0325">Glycoprotein</keyword>
<dbReference type="PANTHER" id="PTHR11927:SF9">
    <property type="entry name" value="L-FUCOSYLTRANSFERASE"/>
    <property type="match status" value="1"/>
</dbReference>
<dbReference type="GeneID" id="116173637"/>
<comment type="subcellular location">
    <subcellularLocation>
        <location evidence="3">Golgi apparatus</location>
        <location evidence="3">Golgi stack membrane</location>
        <topology evidence="3">Single-pass type II membrane protein</topology>
    </subcellularLocation>
</comment>
<evidence type="ECO:0000313" key="4">
    <source>
        <dbReference type="EMBL" id="JAV64141.1"/>
    </source>
</evidence>
<keyword evidence="3" id="KW-1133">Transmembrane helix</keyword>
<name>A0A1Y1KUL8_PHOPY</name>
<dbReference type="EC" id="2.4.1.-" evidence="3"/>
<dbReference type="GO" id="GO:0032580">
    <property type="term" value="C:Golgi cisterna membrane"/>
    <property type="evidence" value="ECO:0007669"/>
    <property type="project" value="UniProtKB-SubCell"/>
</dbReference>
<dbReference type="KEGG" id="ppyr:116173637"/>
<dbReference type="EMBL" id="GEZM01075328">
    <property type="protein sequence ID" value="JAV64141.1"/>
    <property type="molecule type" value="Transcribed_RNA"/>
</dbReference>
<keyword evidence="1 3" id="KW-0328">Glycosyltransferase</keyword>
<proteinExistence type="inferred from homology"/>
<protein>
    <recommendedName>
        <fullName evidence="3">L-Fucosyltransferase</fullName>
        <ecNumber evidence="3">2.4.1.-</ecNumber>
    </recommendedName>
</protein>
<reference evidence="4" key="1">
    <citation type="journal article" date="2016" name="Sci. Rep.">
        <title>Molecular characterization of firefly nuptial gifts: a multi-omics approach sheds light on postcopulatory sexual selection.</title>
        <authorList>
            <person name="Al-Wathiqui N."/>
            <person name="Fallon T.R."/>
            <person name="South A."/>
            <person name="Weng J.K."/>
            <person name="Lewis S.M."/>
        </authorList>
    </citation>
    <scope>NUCLEOTIDE SEQUENCE</scope>
</reference>
<dbReference type="RefSeq" id="XP_031347118.1">
    <property type="nucleotide sequence ID" value="XM_031491258.1"/>
</dbReference>
<dbReference type="OrthoDB" id="3226at2759"/>
<dbReference type="CDD" id="cd11301">
    <property type="entry name" value="Fut1_Fut2_like"/>
    <property type="match status" value="1"/>
</dbReference>
<dbReference type="Gene3D" id="3.40.50.11350">
    <property type="match status" value="1"/>
</dbReference>
<dbReference type="GO" id="GO:0005975">
    <property type="term" value="P:carbohydrate metabolic process"/>
    <property type="evidence" value="ECO:0007669"/>
    <property type="project" value="InterPro"/>
</dbReference>
<dbReference type="InterPro" id="IPR002516">
    <property type="entry name" value="Glyco_trans_11"/>
</dbReference>
<keyword evidence="2 3" id="KW-0808">Transferase</keyword>
<comment type="pathway">
    <text evidence="3">Protein modification; protein glycosylation.</text>
</comment>
<dbReference type="AlphaFoldDB" id="A0A1Y1KUL8"/>
<dbReference type="PANTHER" id="PTHR11927">
    <property type="entry name" value="GALACTOSIDE 2-L-FUCOSYLTRANSFERASE"/>
    <property type="match status" value="1"/>
</dbReference>
<sequence length="332" mass="38229">MGVSCRNVMLTVILIWSVTSFVYIKFFLSRPATPSYVSPTKRYIELEKKVCSSPKLKAKKSWARQQCPKNGIVTSATGGRLGNKMWCYISIWAVARAAGLDPYVPRCLRSPLDQIFDRLSVPLIEEISHCPFDEKNVVNSLDSWQHMNQSIVIPPVAFQQKLSVRWTQDIRREFRFKKELINKSQNILRLASQKRTNCTFVSVHIRRTDYQAYLKRKYSIRPANATFYYSAMKYFESKYSSVVFIISSDDPNWCSKTFKEKNNVYITGTKSRVSPALDLAIMSSCNHSIIDYGTFGEWGAILAGGETIFYNIGRPYSTNDFANDMREWRGRV</sequence>
<keyword evidence="3" id="KW-0812">Transmembrane</keyword>
<accession>A0A1Y1KUL8</accession>
<organism evidence="4">
    <name type="scientific">Photinus pyralis</name>
    <name type="common">Common eastern firefly</name>
    <name type="synonym">Lampyris pyralis</name>
    <dbReference type="NCBI Taxonomy" id="7054"/>
    <lineage>
        <taxon>Eukaryota</taxon>
        <taxon>Metazoa</taxon>
        <taxon>Ecdysozoa</taxon>
        <taxon>Arthropoda</taxon>
        <taxon>Hexapoda</taxon>
        <taxon>Insecta</taxon>
        <taxon>Pterygota</taxon>
        <taxon>Neoptera</taxon>
        <taxon>Endopterygota</taxon>
        <taxon>Coleoptera</taxon>
        <taxon>Polyphaga</taxon>
        <taxon>Elateriformia</taxon>
        <taxon>Elateroidea</taxon>
        <taxon>Lampyridae</taxon>
        <taxon>Lampyrinae</taxon>
        <taxon>Photinus</taxon>
    </lineage>
</organism>
<dbReference type="UniPathway" id="UPA00378"/>
<dbReference type="Pfam" id="PF01531">
    <property type="entry name" value="Glyco_transf_11"/>
    <property type="match status" value="1"/>
</dbReference>
<keyword evidence="3" id="KW-0472">Membrane</keyword>